<dbReference type="AlphaFoldDB" id="A0A915KIP3"/>
<organism evidence="1 2">
    <name type="scientific">Romanomermis culicivorax</name>
    <name type="common">Nematode worm</name>
    <dbReference type="NCBI Taxonomy" id="13658"/>
    <lineage>
        <taxon>Eukaryota</taxon>
        <taxon>Metazoa</taxon>
        <taxon>Ecdysozoa</taxon>
        <taxon>Nematoda</taxon>
        <taxon>Enoplea</taxon>
        <taxon>Dorylaimia</taxon>
        <taxon>Mermithida</taxon>
        <taxon>Mermithoidea</taxon>
        <taxon>Mermithidae</taxon>
        <taxon>Romanomermis</taxon>
    </lineage>
</organism>
<reference evidence="2" key="1">
    <citation type="submission" date="2022-11" db="UniProtKB">
        <authorList>
            <consortium name="WormBaseParasite"/>
        </authorList>
    </citation>
    <scope>IDENTIFICATION</scope>
</reference>
<keyword evidence="1" id="KW-1185">Reference proteome</keyword>
<dbReference type="WBParaSite" id="nRc.2.0.1.t37754-RA">
    <property type="protein sequence ID" value="nRc.2.0.1.t37754-RA"/>
    <property type="gene ID" value="nRc.2.0.1.g37754"/>
</dbReference>
<proteinExistence type="predicted"/>
<protein>
    <submittedName>
        <fullName evidence="2">Uncharacterized protein</fullName>
    </submittedName>
</protein>
<evidence type="ECO:0000313" key="1">
    <source>
        <dbReference type="Proteomes" id="UP000887565"/>
    </source>
</evidence>
<evidence type="ECO:0000313" key="2">
    <source>
        <dbReference type="WBParaSite" id="nRc.2.0.1.t37754-RA"/>
    </source>
</evidence>
<sequence length="74" mass="8520">MISLINKKSYIALENATFENILYKALGTEDDEQFFTLNNSSTNRIFSQLYNDLLYKSPEARPTMKLSITIIIIP</sequence>
<accession>A0A915KIP3</accession>
<name>A0A915KIP3_ROMCU</name>
<dbReference type="Proteomes" id="UP000887565">
    <property type="component" value="Unplaced"/>
</dbReference>